<comment type="subcellular location">
    <subcellularLocation>
        <location evidence="4">Membrane</location>
        <topology evidence="4">Multi-pass membrane protein</topology>
    </subcellularLocation>
</comment>
<dbReference type="HOGENOM" id="CLU_1634797_0_0_1"/>
<dbReference type="InterPro" id="IPR007274">
    <property type="entry name" value="Cop_transporter"/>
</dbReference>
<evidence type="ECO:0000313" key="5">
    <source>
        <dbReference type="Ensembl" id="ENSCINP00000036073.1"/>
    </source>
</evidence>
<protein>
    <recommendedName>
        <fullName evidence="4">Copper transport protein</fullName>
    </recommendedName>
</protein>
<keyword evidence="1" id="KW-0812">Transmembrane</keyword>
<organism evidence="5 6">
    <name type="scientific">Ciona intestinalis</name>
    <name type="common">Transparent sea squirt</name>
    <name type="synonym">Ascidia intestinalis</name>
    <dbReference type="NCBI Taxonomy" id="7719"/>
    <lineage>
        <taxon>Eukaryota</taxon>
        <taxon>Metazoa</taxon>
        <taxon>Chordata</taxon>
        <taxon>Tunicata</taxon>
        <taxon>Ascidiacea</taxon>
        <taxon>Phlebobranchia</taxon>
        <taxon>Cionidae</taxon>
        <taxon>Ciona</taxon>
    </lineage>
</organism>
<accession>H2Y2D8</accession>
<dbReference type="Proteomes" id="UP000008144">
    <property type="component" value="Chromosome 3"/>
</dbReference>
<dbReference type="Pfam" id="PF04145">
    <property type="entry name" value="Ctr"/>
    <property type="match status" value="1"/>
</dbReference>
<gene>
    <name evidence="5" type="primary">LOC100178573</name>
</gene>
<dbReference type="Ensembl" id="ENSCINT00000036504.1">
    <property type="protein sequence ID" value="ENSCINP00000036073.1"/>
    <property type="gene ID" value="ENSCING00000024945.1"/>
</dbReference>
<dbReference type="GO" id="GO:0016020">
    <property type="term" value="C:membrane"/>
    <property type="evidence" value="ECO:0007669"/>
    <property type="project" value="UniProtKB-SubCell"/>
</dbReference>
<keyword evidence="2" id="KW-1133">Transmembrane helix</keyword>
<evidence type="ECO:0000256" key="2">
    <source>
        <dbReference type="ARBA" id="ARBA00022989"/>
    </source>
</evidence>
<dbReference type="AlphaFoldDB" id="H2Y2D8"/>
<reference evidence="6" key="1">
    <citation type="journal article" date="2002" name="Science">
        <title>The draft genome of Ciona intestinalis: insights into chordate and vertebrate origins.</title>
        <authorList>
            <person name="Dehal P."/>
            <person name="Satou Y."/>
            <person name="Campbell R.K."/>
            <person name="Chapman J."/>
            <person name="Degnan B."/>
            <person name="De Tomaso A."/>
            <person name="Davidson B."/>
            <person name="Di Gregorio A."/>
            <person name="Gelpke M."/>
            <person name="Goodstein D.M."/>
            <person name="Harafuji N."/>
            <person name="Hastings K.E."/>
            <person name="Ho I."/>
            <person name="Hotta K."/>
            <person name="Huang W."/>
            <person name="Kawashima T."/>
            <person name="Lemaire P."/>
            <person name="Martinez D."/>
            <person name="Meinertzhagen I.A."/>
            <person name="Necula S."/>
            <person name="Nonaka M."/>
            <person name="Putnam N."/>
            <person name="Rash S."/>
            <person name="Saiga H."/>
            <person name="Satake M."/>
            <person name="Terry A."/>
            <person name="Yamada L."/>
            <person name="Wang H.G."/>
            <person name="Awazu S."/>
            <person name="Azumi K."/>
            <person name="Boore J."/>
            <person name="Branno M."/>
            <person name="Chin-Bow S."/>
            <person name="DeSantis R."/>
            <person name="Doyle S."/>
            <person name="Francino P."/>
            <person name="Keys D.N."/>
            <person name="Haga S."/>
            <person name="Hayashi H."/>
            <person name="Hino K."/>
            <person name="Imai K.S."/>
            <person name="Inaba K."/>
            <person name="Kano S."/>
            <person name="Kobayashi K."/>
            <person name="Kobayashi M."/>
            <person name="Lee B.I."/>
            <person name="Makabe K.W."/>
            <person name="Manohar C."/>
            <person name="Matassi G."/>
            <person name="Medina M."/>
            <person name="Mochizuki Y."/>
            <person name="Mount S."/>
            <person name="Morishita T."/>
            <person name="Miura S."/>
            <person name="Nakayama A."/>
            <person name="Nishizaka S."/>
            <person name="Nomoto H."/>
            <person name="Ohta F."/>
            <person name="Oishi K."/>
            <person name="Rigoutsos I."/>
            <person name="Sano M."/>
            <person name="Sasaki A."/>
            <person name="Sasakura Y."/>
            <person name="Shoguchi E."/>
            <person name="Shin-i T."/>
            <person name="Spagnuolo A."/>
            <person name="Stainier D."/>
            <person name="Suzuki M.M."/>
            <person name="Tassy O."/>
            <person name="Takatori N."/>
            <person name="Tokuoka M."/>
            <person name="Yagi K."/>
            <person name="Yoshizaki F."/>
            <person name="Wada S."/>
            <person name="Zhang C."/>
            <person name="Hyatt P.D."/>
            <person name="Larimer F."/>
            <person name="Detter C."/>
            <person name="Doggett N."/>
            <person name="Glavina T."/>
            <person name="Hawkins T."/>
            <person name="Richardson P."/>
            <person name="Lucas S."/>
            <person name="Kohara Y."/>
            <person name="Levine M."/>
            <person name="Satoh N."/>
            <person name="Rokhsar D.S."/>
        </authorList>
    </citation>
    <scope>NUCLEOTIDE SEQUENCE [LARGE SCALE GENOMIC DNA]</scope>
</reference>
<dbReference type="EMBL" id="EAAA01001689">
    <property type="status" value="NOT_ANNOTATED_CDS"/>
    <property type="molecule type" value="Genomic_DNA"/>
</dbReference>
<dbReference type="GO" id="GO:0005375">
    <property type="term" value="F:copper ion transmembrane transporter activity"/>
    <property type="evidence" value="ECO:0007669"/>
    <property type="project" value="UniProtKB-UniRule"/>
</dbReference>
<dbReference type="InParanoid" id="H2Y2D8"/>
<evidence type="ECO:0000256" key="3">
    <source>
        <dbReference type="ARBA" id="ARBA00023136"/>
    </source>
</evidence>
<reference evidence="5" key="2">
    <citation type="journal article" date="2008" name="Genome Biol.">
        <title>Improved genome assembly and evidence-based global gene model set for the chordate Ciona intestinalis: new insight into intron and operon populations.</title>
        <authorList>
            <person name="Satou Y."/>
            <person name="Mineta K."/>
            <person name="Ogasawara M."/>
            <person name="Sasakura Y."/>
            <person name="Shoguchi E."/>
            <person name="Ueno K."/>
            <person name="Yamada L."/>
            <person name="Matsumoto J."/>
            <person name="Wasserscheid J."/>
            <person name="Dewar K."/>
            <person name="Wiley G.B."/>
            <person name="Macmil S.L."/>
            <person name="Roe B.A."/>
            <person name="Zeller R.W."/>
            <person name="Hastings K.E."/>
            <person name="Lemaire P."/>
            <person name="Lindquist E."/>
            <person name="Endo T."/>
            <person name="Hotta K."/>
            <person name="Inaba K."/>
        </authorList>
    </citation>
    <scope>NUCLEOTIDE SEQUENCE [LARGE SCALE GENOMIC DNA]</scope>
    <source>
        <strain evidence="5">wild type</strain>
    </source>
</reference>
<keyword evidence="4" id="KW-0406">Ion transport</keyword>
<keyword evidence="3 4" id="KW-0472">Membrane</keyword>
<sequence>MEGMMVSSMHDMNMSSHDHMNMSDHNHMNMSGNNHMNMSGHNHMNMSGHDHMNMSGHDHMNMSGHDHMTGAAMGHAAGSGHGDMYFQFVLPVRVLFFGWNITTQGQLAGSCIGVFIFSLLYEGLKLLRKYILKISGPKRSPGTDEKSSESSFNHNKRGIFYL</sequence>
<evidence type="ECO:0000313" key="6">
    <source>
        <dbReference type="Proteomes" id="UP000008144"/>
    </source>
</evidence>
<dbReference type="OMA" id="MNMSGHD"/>
<keyword evidence="6" id="KW-1185">Reference proteome</keyword>
<reference evidence="5" key="3">
    <citation type="submission" date="2025-08" db="UniProtKB">
        <authorList>
            <consortium name="Ensembl"/>
        </authorList>
    </citation>
    <scope>IDENTIFICATION</scope>
</reference>
<evidence type="ECO:0000256" key="1">
    <source>
        <dbReference type="ARBA" id="ARBA00022692"/>
    </source>
</evidence>
<keyword evidence="4" id="KW-0186">Copper</keyword>
<evidence type="ECO:0000256" key="4">
    <source>
        <dbReference type="RuleBase" id="RU367022"/>
    </source>
</evidence>
<reference evidence="5" key="4">
    <citation type="submission" date="2025-09" db="UniProtKB">
        <authorList>
            <consortium name="Ensembl"/>
        </authorList>
    </citation>
    <scope>IDENTIFICATION</scope>
</reference>
<proteinExistence type="inferred from homology"/>
<keyword evidence="4" id="KW-0187">Copper transport</keyword>
<name>H2Y2D8_CIOIN</name>
<keyword evidence="4" id="KW-0813">Transport</keyword>
<comment type="similarity">
    <text evidence="4">Belongs to the copper transporter (Ctr) (TC 1.A.56) family. SLC31A subfamily.</text>
</comment>